<reference evidence="1" key="1">
    <citation type="submission" date="2020-03" db="EMBL/GenBank/DDBJ databases">
        <authorList>
            <person name="Guo F."/>
        </authorList>
    </citation>
    <scope>NUCLEOTIDE SEQUENCE</scope>
    <source>
        <strain evidence="1">JCM 30134</strain>
    </source>
</reference>
<name>A0A9E5MN73_9GAMM</name>
<protein>
    <recommendedName>
        <fullName evidence="3">Mannonate dehydratase</fullName>
    </recommendedName>
</protein>
<gene>
    <name evidence="1" type="ORF">G8770_17580</name>
</gene>
<accession>A0A9E5MN73</accession>
<keyword evidence="2" id="KW-1185">Reference proteome</keyword>
<dbReference type="EMBL" id="JAAONZ010000016">
    <property type="protein sequence ID" value="NHO67359.1"/>
    <property type="molecule type" value="Genomic_DNA"/>
</dbReference>
<dbReference type="Pfam" id="PF03786">
    <property type="entry name" value="UxuA"/>
    <property type="match status" value="1"/>
</dbReference>
<organism evidence="1 2">
    <name type="scientific">Pseudomaricurvus hydrocarbonicus</name>
    <dbReference type="NCBI Taxonomy" id="1470433"/>
    <lineage>
        <taxon>Bacteria</taxon>
        <taxon>Pseudomonadati</taxon>
        <taxon>Pseudomonadota</taxon>
        <taxon>Gammaproteobacteria</taxon>
        <taxon>Cellvibrionales</taxon>
        <taxon>Cellvibrionaceae</taxon>
        <taxon>Pseudomaricurvus</taxon>
    </lineage>
</organism>
<dbReference type="InterPro" id="IPR004628">
    <property type="entry name" value="Man_deHydtase"/>
</dbReference>
<sequence length="84" mass="9440">MWLIGALLAEEHSRADIGRNDLEIPMRPDHGHLMADEVGQIGTNSGYSYLGRLKSLVELYGVMDSLERLKKLDFYCCLSNLVSL</sequence>
<evidence type="ECO:0000313" key="1">
    <source>
        <dbReference type="EMBL" id="NHO67359.1"/>
    </source>
</evidence>
<comment type="caution">
    <text evidence="1">The sequence shown here is derived from an EMBL/GenBank/DDBJ whole genome shotgun (WGS) entry which is preliminary data.</text>
</comment>
<dbReference type="GO" id="GO:0006064">
    <property type="term" value="P:glucuronate catabolic process"/>
    <property type="evidence" value="ECO:0007669"/>
    <property type="project" value="InterPro"/>
</dbReference>
<dbReference type="Proteomes" id="UP000787472">
    <property type="component" value="Unassembled WGS sequence"/>
</dbReference>
<dbReference type="GO" id="GO:0008927">
    <property type="term" value="F:mannonate dehydratase activity"/>
    <property type="evidence" value="ECO:0007669"/>
    <property type="project" value="InterPro"/>
</dbReference>
<proteinExistence type="predicted"/>
<dbReference type="AlphaFoldDB" id="A0A9E5MN73"/>
<evidence type="ECO:0008006" key="3">
    <source>
        <dbReference type="Google" id="ProtNLM"/>
    </source>
</evidence>
<dbReference type="Gene3D" id="3.20.20.150">
    <property type="entry name" value="Divalent-metal-dependent TIM barrel enzymes"/>
    <property type="match status" value="1"/>
</dbReference>
<dbReference type="RefSeq" id="WP_167189900.1">
    <property type="nucleotide sequence ID" value="NZ_JAAONZ010000016.1"/>
</dbReference>
<evidence type="ECO:0000313" key="2">
    <source>
        <dbReference type="Proteomes" id="UP000787472"/>
    </source>
</evidence>